<dbReference type="RefSeq" id="WP_016148948.1">
    <property type="nucleotide sequence ID" value="NZ_CABKSA010000003.1"/>
</dbReference>
<keyword evidence="6 9" id="KW-0819">tRNA processing</keyword>
<protein>
    <recommendedName>
        <fullName evidence="9">tRNA (guanine-N(7)-)-methyltransferase</fullName>
        <ecNumber evidence="9">2.1.1.33</ecNumber>
    </recommendedName>
    <alternativeName>
        <fullName evidence="9">tRNA (guanine(46)-N(7))-methyltransferase</fullName>
    </alternativeName>
    <alternativeName>
        <fullName evidence="9">tRNA(m7G46)-methyltransferase</fullName>
    </alternativeName>
</protein>
<dbReference type="CDD" id="cd02440">
    <property type="entry name" value="AdoMet_MTases"/>
    <property type="match status" value="1"/>
</dbReference>
<proteinExistence type="inferred from homology"/>
<evidence type="ECO:0000256" key="2">
    <source>
        <dbReference type="ARBA" id="ARBA00003015"/>
    </source>
</evidence>
<feature type="binding site" evidence="9">
    <location>
        <position position="154"/>
    </location>
    <ligand>
        <name>substrate</name>
    </ligand>
</feature>
<dbReference type="EC" id="2.1.1.33" evidence="9"/>
<dbReference type="AlphaFoldDB" id="A0A1Y4L9B0"/>
<evidence type="ECO:0000256" key="9">
    <source>
        <dbReference type="HAMAP-Rule" id="MF_01057"/>
    </source>
</evidence>
<dbReference type="GO" id="GO:0008176">
    <property type="term" value="F:tRNA (guanine(46)-N7)-methyltransferase activity"/>
    <property type="evidence" value="ECO:0007669"/>
    <property type="project" value="UniProtKB-UniRule"/>
</dbReference>
<dbReference type="NCBIfam" id="NF001080">
    <property type="entry name" value="PRK00121.2-2"/>
    <property type="match status" value="1"/>
</dbReference>
<evidence type="ECO:0000256" key="3">
    <source>
        <dbReference type="ARBA" id="ARBA00022603"/>
    </source>
</evidence>
<dbReference type="PANTHER" id="PTHR23417:SF14">
    <property type="entry name" value="PENTACOTRIPEPTIDE-REPEAT REGION OF PRORP DOMAIN-CONTAINING PROTEIN"/>
    <property type="match status" value="1"/>
</dbReference>
<accession>A0A1Y4L9B0</accession>
<dbReference type="FunFam" id="3.40.50.150:FF:000035">
    <property type="entry name" value="tRNA (guanine-N(7)-)-methyltransferase"/>
    <property type="match status" value="1"/>
</dbReference>
<gene>
    <name evidence="9" type="primary">trmB</name>
    <name evidence="10" type="ORF">B5F17_04730</name>
</gene>
<sequence length="218" mass="25658">MRMRKKKNLDVRFERCASVMVSDPRAVRGKWREKFGNDNPIRLEIGCGKGRFILETARRNPDINFVAIEKEEGALIMATEKAIAEELPNLRFLSFDAAALNEIFAPGEVSLIYLNFSDPWPPNRQRKRRLTWRAFLAVYDEILEEEGAIFFKTDNQRLFEWSLGELCQNGWLLQNISLDLHKSDYDNIMTEYEEKFSAQGYRIYRVEARKRIEKNLLK</sequence>
<evidence type="ECO:0000313" key="11">
    <source>
        <dbReference type="Proteomes" id="UP000195897"/>
    </source>
</evidence>
<dbReference type="Proteomes" id="UP000195897">
    <property type="component" value="Unassembled WGS sequence"/>
</dbReference>
<dbReference type="Gene3D" id="3.40.50.150">
    <property type="entry name" value="Vaccinia Virus protein VP39"/>
    <property type="match status" value="1"/>
</dbReference>
<comment type="pathway">
    <text evidence="7 9">tRNA modification; N(7)-methylguanine-tRNA biosynthesis.</text>
</comment>
<dbReference type="Pfam" id="PF02390">
    <property type="entry name" value="Methyltransf_4"/>
    <property type="match status" value="1"/>
</dbReference>
<feature type="binding site" evidence="9">
    <location>
        <position position="118"/>
    </location>
    <ligand>
        <name>S-adenosyl-L-methionine</name>
        <dbReference type="ChEBI" id="CHEBI:59789"/>
    </ligand>
</feature>
<feature type="binding site" evidence="9">
    <location>
        <begin position="190"/>
        <end position="193"/>
    </location>
    <ligand>
        <name>substrate</name>
    </ligand>
</feature>
<feature type="binding site" evidence="9">
    <location>
        <position position="69"/>
    </location>
    <ligand>
        <name>S-adenosyl-L-methionine</name>
        <dbReference type="ChEBI" id="CHEBI:59789"/>
    </ligand>
</feature>
<evidence type="ECO:0000256" key="4">
    <source>
        <dbReference type="ARBA" id="ARBA00022679"/>
    </source>
</evidence>
<dbReference type="EMBL" id="NFKK01000004">
    <property type="protein sequence ID" value="OUP53314.1"/>
    <property type="molecule type" value="Genomic_DNA"/>
</dbReference>
<name>A0A1Y4L9B0_9FIRM</name>
<keyword evidence="5 9" id="KW-0949">S-adenosyl-L-methionine</keyword>
<evidence type="ECO:0000256" key="1">
    <source>
        <dbReference type="ARBA" id="ARBA00000142"/>
    </source>
</evidence>
<evidence type="ECO:0000256" key="5">
    <source>
        <dbReference type="ARBA" id="ARBA00022691"/>
    </source>
</evidence>
<comment type="caution">
    <text evidence="9">Lacks conserved residue(s) required for the propagation of feature annotation.</text>
</comment>
<dbReference type="NCBIfam" id="TIGR00091">
    <property type="entry name" value="tRNA (guanosine(46)-N7)-methyltransferase TrmB"/>
    <property type="match status" value="1"/>
</dbReference>
<comment type="catalytic activity">
    <reaction evidence="1 9">
        <text>guanosine(46) in tRNA + S-adenosyl-L-methionine = N(7)-methylguanosine(46) in tRNA + S-adenosyl-L-homocysteine</text>
        <dbReference type="Rhea" id="RHEA:42708"/>
        <dbReference type="Rhea" id="RHEA-COMP:10188"/>
        <dbReference type="Rhea" id="RHEA-COMP:10189"/>
        <dbReference type="ChEBI" id="CHEBI:57856"/>
        <dbReference type="ChEBI" id="CHEBI:59789"/>
        <dbReference type="ChEBI" id="CHEBI:74269"/>
        <dbReference type="ChEBI" id="CHEBI:74480"/>
        <dbReference type="EC" id="2.1.1.33"/>
    </reaction>
</comment>
<evidence type="ECO:0000313" key="10">
    <source>
        <dbReference type="EMBL" id="OUP53314.1"/>
    </source>
</evidence>
<evidence type="ECO:0000256" key="7">
    <source>
        <dbReference type="ARBA" id="ARBA00060552"/>
    </source>
</evidence>
<reference evidence="11" key="1">
    <citation type="submission" date="2017-04" db="EMBL/GenBank/DDBJ databases">
        <title>Function of individual gut microbiota members based on whole genome sequencing of pure cultures obtained from chicken caecum.</title>
        <authorList>
            <person name="Medvecky M."/>
            <person name="Cejkova D."/>
            <person name="Polansky O."/>
            <person name="Karasova D."/>
            <person name="Kubasova T."/>
            <person name="Cizek A."/>
            <person name="Rychlik I."/>
        </authorList>
    </citation>
    <scope>NUCLEOTIDE SEQUENCE [LARGE SCALE GENOMIC DNA]</scope>
    <source>
        <strain evidence="11">An180</strain>
    </source>
</reference>
<feature type="binding site" evidence="9">
    <location>
        <position position="96"/>
    </location>
    <ligand>
        <name>S-adenosyl-L-methionine</name>
        <dbReference type="ChEBI" id="CHEBI:59789"/>
    </ligand>
</feature>
<evidence type="ECO:0000256" key="6">
    <source>
        <dbReference type="ARBA" id="ARBA00022694"/>
    </source>
</evidence>
<dbReference type="PANTHER" id="PTHR23417">
    <property type="entry name" value="3-DEOXY-D-MANNO-OCTULOSONIC-ACID TRANSFERASE/TRNA GUANINE-N 7 - -METHYLTRANSFERASE"/>
    <property type="match status" value="1"/>
</dbReference>
<organism evidence="10 11">
    <name type="scientific">Butyricicoccus pullicaecorum</name>
    <dbReference type="NCBI Taxonomy" id="501571"/>
    <lineage>
        <taxon>Bacteria</taxon>
        <taxon>Bacillati</taxon>
        <taxon>Bacillota</taxon>
        <taxon>Clostridia</taxon>
        <taxon>Eubacteriales</taxon>
        <taxon>Butyricicoccaceae</taxon>
        <taxon>Butyricicoccus</taxon>
    </lineage>
</organism>
<dbReference type="InterPro" id="IPR003358">
    <property type="entry name" value="tRNA_(Gua-N-7)_MeTrfase_Trmb"/>
</dbReference>
<feature type="binding site" evidence="9">
    <location>
        <position position="44"/>
    </location>
    <ligand>
        <name>S-adenosyl-L-methionine</name>
        <dbReference type="ChEBI" id="CHEBI:59789"/>
    </ligand>
</feature>
<keyword evidence="3 9" id="KW-0489">Methyltransferase</keyword>
<dbReference type="UniPathway" id="UPA00989"/>
<keyword evidence="4 9" id="KW-0808">Transferase</keyword>
<dbReference type="HAMAP" id="MF_01057">
    <property type="entry name" value="tRNA_methyltr_TrmB"/>
    <property type="match status" value="1"/>
</dbReference>
<dbReference type="InterPro" id="IPR055361">
    <property type="entry name" value="tRNA_methyltr_TrmB_bact"/>
</dbReference>
<comment type="function">
    <text evidence="2 9">Catalyzes the formation of N(7)-methylguanine at position 46 (m7G46) in tRNA.</text>
</comment>
<comment type="similarity">
    <text evidence="8 9">Belongs to the class I-like SAM-binding methyltransferase superfamily. TrmB family.</text>
</comment>
<dbReference type="SUPFAM" id="SSF53335">
    <property type="entry name" value="S-adenosyl-L-methionine-dependent methyltransferases"/>
    <property type="match status" value="1"/>
</dbReference>
<dbReference type="InterPro" id="IPR029063">
    <property type="entry name" value="SAM-dependent_MTases_sf"/>
</dbReference>
<evidence type="ECO:0000256" key="8">
    <source>
        <dbReference type="ARBA" id="ARBA00060767"/>
    </source>
</evidence>
<dbReference type="GO" id="GO:0043527">
    <property type="term" value="C:tRNA methyltransferase complex"/>
    <property type="evidence" value="ECO:0007669"/>
    <property type="project" value="TreeGrafter"/>
</dbReference>
<dbReference type="PROSITE" id="PS51625">
    <property type="entry name" value="SAM_MT_TRMB"/>
    <property type="match status" value="1"/>
</dbReference>
<comment type="caution">
    <text evidence="10">The sequence shown here is derived from an EMBL/GenBank/DDBJ whole genome shotgun (WGS) entry which is preliminary data.</text>
</comment>